<evidence type="ECO:0000256" key="1">
    <source>
        <dbReference type="SAM" id="MobiDB-lite"/>
    </source>
</evidence>
<sequence length="253" mass="29006">MAQTKSSKSRSENLQDPESLSDSRFVIPQEYVLPDIDRALLNKRDLDISRLSSNNYVRAFIHKVHKIVKHAKLDIGTGDSLTDSLVADLIYNVLALSKWPLQVEWHPTMKLFIGHAVLSAKAEFAISNKYYYLLFIEDKHLANVRPGFGYGEPQILAEMLACGEENIHRACRTYSMVMFAVRVISTYVTFYRATIHKEYWDELGNGCPRRQSLTIFRWPGNSSNPFLGFDLADPNGRRTVLESLCKIRQYILD</sequence>
<reference evidence="2 3" key="1">
    <citation type="submission" date="2018-06" db="EMBL/GenBank/DDBJ databases">
        <title>Comparative genomics reveals the genomic features of Rhizophagus irregularis, R. cerebriforme, R. diaphanum and Gigaspora rosea, and their symbiotic lifestyle signature.</title>
        <authorList>
            <person name="Morin E."/>
            <person name="San Clemente H."/>
            <person name="Chen E.C.H."/>
            <person name="De La Providencia I."/>
            <person name="Hainaut M."/>
            <person name="Kuo A."/>
            <person name="Kohler A."/>
            <person name="Murat C."/>
            <person name="Tang N."/>
            <person name="Roy S."/>
            <person name="Loubradou J."/>
            <person name="Henrissat B."/>
            <person name="Grigoriev I.V."/>
            <person name="Corradi N."/>
            <person name="Roux C."/>
            <person name="Martin F.M."/>
        </authorList>
    </citation>
    <scope>NUCLEOTIDE SEQUENCE [LARGE SCALE GENOMIC DNA]</scope>
    <source>
        <strain evidence="2 3">DAOM 194757</strain>
    </source>
</reference>
<proteinExistence type="predicted"/>
<dbReference type="AlphaFoldDB" id="A0A397UBE8"/>
<organism evidence="2 3">
    <name type="scientific">Gigaspora rosea</name>
    <dbReference type="NCBI Taxonomy" id="44941"/>
    <lineage>
        <taxon>Eukaryota</taxon>
        <taxon>Fungi</taxon>
        <taxon>Fungi incertae sedis</taxon>
        <taxon>Mucoromycota</taxon>
        <taxon>Glomeromycotina</taxon>
        <taxon>Glomeromycetes</taxon>
        <taxon>Diversisporales</taxon>
        <taxon>Gigasporaceae</taxon>
        <taxon>Gigaspora</taxon>
    </lineage>
</organism>
<accession>A0A397UBE8</accession>
<name>A0A397UBE8_9GLOM</name>
<gene>
    <name evidence="2" type="ORF">C2G38_2221835</name>
</gene>
<dbReference type="EMBL" id="QKWP01002139">
    <property type="protein sequence ID" value="RIB04643.1"/>
    <property type="molecule type" value="Genomic_DNA"/>
</dbReference>
<evidence type="ECO:0000313" key="2">
    <source>
        <dbReference type="EMBL" id="RIB04643.1"/>
    </source>
</evidence>
<dbReference type="Proteomes" id="UP000266673">
    <property type="component" value="Unassembled WGS sequence"/>
</dbReference>
<feature type="region of interest" description="Disordered" evidence="1">
    <location>
        <begin position="1"/>
        <end position="20"/>
    </location>
</feature>
<comment type="caution">
    <text evidence="2">The sequence shown here is derived from an EMBL/GenBank/DDBJ whole genome shotgun (WGS) entry which is preliminary data.</text>
</comment>
<keyword evidence="3" id="KW-1185">Reference proteome</keyword>
<protein>
    <recommendedName>
        <fullName evidence="4">Fungal-type protein kinase domain-containing protein</fullName>
    </recommendedName>
</protein>
<dbReference type="OrthoDB" id="2447694at2759"/>
<evidence type="ECO:0000313" key="3">
    <source>
        <dbReference type="Proteomes" id="UP000266673"/>
    </source>
</evidence>
<evidence type="ECO:0008006" key="4">
    <source>
        <dbReference type="Google" id="ProtNLM"/>
    </source>
</evidence>